<keyword evidence="3" id="KW-1185">Reference proteome</keyword>
<dbReference type="InterPro" id="IPR029060">
    <property type="entry name" value="PIN-like_dom_sf"/>
</dbReference>
<dbReference type="STRING" id="1191523.MROS_0183"/>
<evidence type="ECO:0000313" key="2">
    <source>
        <dbReference type="EMBL" id="AFN73427.1"/>
    </source>
</evidence>
<dbReference type="OrthoDB" id="9944283at2"/>
<proteinExistence type="predicted"/>
<feature type="domain" description="PIN" evidence="1">
    <location>
        <begin position="8"/>
        <end position="110"/>
    </location>
</feature>
<sequence>MENKKHEYLIETEILIEYLESDSGERTALEMLMERGLCFTTVINSAELFFNANNETRNEAVQRLLTSLKVLGLNSRYSLNISKFFNKVAGVREALICSVALNNNLPLVTRQKEKYLKSGVEIIDPEEIKTGR</sequence>
<accession>I6YSD2</accession>
<dbReference type="Proteomes" id="UP000009011">
    <property type="component" value="Chromosome"/>
</dbReference>
<dbReference type="HOGENOM" id="CLU_1914589_0_0_10"/>
<dbReference type="Pfam" id="PF01850">
    <property type="entry name" value="PIN"/>
    <property type="match status" value="1"/>
</dbReference>
<reference evidence="2 3" key="1">
    <citation type="journal article" date="2013" name="PLoS ONE">
        <title>Genomic analysis of Melioribacter roseus, facultatively anaerobic organotrophic bacterium representing a novel deep lineage within Bacteriodetes/Chlorobi group.</title>
        <authorList>
            <person name="Kadnikov V.V."/>
            <person name="Mardanov A.V."/>
            <person name="Podosokorskaya O.A."/>
            <person name="Gavrilov S.N."/>
            <person name="Kublanov I.V."/>
            <person name="Beletsky A.V."/>
            <person name="Bonch-Osmolovskaya E.A."/>
            <person name="Ravin N.V."/>
        </authorList>
    </citation>
    <scope>NUCLEOTIDE SEQUENCE [LARGE SCALE GENOMIC DNA]</scope>
    <source>
        <strain evidence="3">JCM 17771 / P3M-2</strain>
    </source>
</reference>
<dbReference type="RefSeq" id="WP_014854864.1">
    <property type="nucleotide sequence ID" value="NC_018178.1"/>
</dbReference>
<evidence type="ECO:0000313" key="3">
    <source>
        <dbReference type="Proteomes" id="UP000009011"/>
    </source>
</evidence>
<gene>
    <name evidence="2" type="ordered locus">MROS_0183</name>
</gene>
<dbReference type="Gene3D" id="3.40.50.1010">
    <property type="entry name" value="5'-nuclease"/>
    <property type="match status" value="1"/>
</dbReference>
<dbReference type="eggNOG" id="COG1487">
    <property type="taxonomic scope" value="Bacteria"/>
</dbReference>
<dbReference type="SUPFAM" id="SSF88723">
    <property type="entry name" value="PIN domain-like"/>
    <property type="match status" value="1"/>
</dbReference>
<organism evidence="2 3">
    <name type="scientific">Melioribacter roseus (strain DSM 23840 / JCM 17771 / VKM B-2668 / P3M-2)</name>
    <dbReference type="NCBI Taxonomy" id="1191523"/>
    <lineage>
        <taxon>Bacteria</taxon>
        <taxon>Pseudomonadati</taxon>
        <taxon>Ignavibacteriota</taxon>
        <taxon>Ignavibacteria</taxon>
        <taxon>Ignavibacteriales</taxon>
        <taxon>Melioribacteraceae</taxon>
        <taxon>Melioribacter</taxon>
    </lineage>
</organism>
<dbReference type="AlphaFoldDB" id="I6YSD2"/>
<name>I6YSD2_MELRP</name>
<dbReference type="InterPro" id="IPR002716">
    <property type="entry name" value="PIN_dom"/>
</dbReference>
<evidence type="ECO:0000259" key="1">
    <source>
        <dbReference type="Pfam" id="PF01850"/>
    </source>
</evidence>
<dbReference type="EMBL" id="CP003557">
    <property type="protein sequence ID" value="AFN73427.1"/>
    <property type="molecule type" value="Genomic_DNA"/>
</dbReference>
<dbReference type="KEGG" id="mro:MROS_0183"/>
<protein>
    <recommendedName>
        <fullName evidence="1">PIN domain-containing protein</fullName>
    </recommendedName>
</protein>